<evidence type="ECO:0000256" key="1">
    <source>
        <dbReference type="SAM" id="MobiDB-lite"/>
    </source>
</evidence>
<keyword evidence="2" id="KW-1133">Transmembrane helix</keyword>
<protein>
    <submittedName>
        <fullName evidence="3">Uncharacterized protein</fullName>
    </submittedName>
</protein>
<keyword evidence="2" id="KW-0472">Membrane</keyword>
<organism evidence="3 4">
    <name type="scientific">Thamnocephalis sphaerospora</name>
    <dbReference type="NCBI Taxonomy" id="78915"/>
    <lineage>
        <taxon>Eukaryota</taxon>
        <taxon>Fungi</taxon>
        <taxon>Fungi incertae sedis</taxon>
        <taxon>Zoopagomycota</taxon>
        <taxon>Zoopagomycotina</taxon>
        <taxon>Zoopagomycetes</taxon>
        <taxon>Zoopagales</taxon>
        <taxon>Sigmoideomycetaceae</taxon>
        <taxon>Thamnocephalis</taxon>
    </lineage>
</organism>
<evidence type="ECO:0000256" key="2">
    <source>
        <dbReference type="SAM" id="Phobius"/>
    </source>
</evidence>
<feature type="transmembrane region" description="Helical" evidence="2">
    <location>
        <begin position="195"/>
        <end position="219"/>
    </location>
</feature>
<feature type="transmembrane region" description="Helical" evidence="2">
    <location>
        <begin position="266"/>
        <end position="284"/>
    </location>
</feature>
<sequence>MRFWDYISRRSVLPKDWMENSTYQWGIPLNPSGELNVIDFEMQTLDNVEETRVRLLGTHAQLVINVAVSYLFLRNFFVAVRMAYRCPGVTASWCCLLQGLVGVGYVVIIFLVHMPGGPSYRQLLWFVGITLPVSSICVSVALLQRAYLVHNRNKWLLVTGIIFLLPQPFITYTLWTSPVASAPGVGGIVYYPPYFPWVKLGMEAPINILFSGAFIMVVYRQYRRYGSAAWARLVRNGTQTICAIVITNFICMFCVAFEALGTHSEMFILLDWVVTSALLVRHCVAICTMHTTSDTPSNTNAVRNRSPHAAAANQVQPRQRNACYMMLR</sequence>
<evidence type="ECO:0000313" key="3">
    <source>
        <dbReference type="EMBL" id="RKP08410.1"/>
    </source>
</evidence>
<feature type="transmembrane region" description="Helical" evidence="2">
    <location>
        <begin position="123"/>
        <end position="143"/>
    </location>
</feature>
<accession>A0A4P9XSP8</accession>
<feature type="transmembrane region" description="Helical" evidence="2">
    <location>
        <begin position="240"/>
        <end position="260"/>
    </location>
</feature>
<keyword evidence="2" id="KW-0812">Transmembrane</keyword>
<dbReference type="OrthoDB" id="2256270at2759"/>
<evidence type="ECO:0000313" key="4">
    <source>
        <dbReference type="Proteomes" id="UP000271241"/>
    </source>
</evidence>
<dbReference type="AlphaFoldDB" id="A0A4P9XSP8"/>
<dbReference type="Proteomes" id="UP000271241">
    <property type="component" value="Unassembled WGS sequence"/>
</dbReference>
<dbReference type="EMBL" id="KZ992606">
    <property type="protein sequence ID" value="RKP08410.1"/>
    <property type="molecule type" value="Genomic_DNA"/>
</dbReference>
<keyword evidence="4" id="KW-1185">Reference proteome</keyword>
<feature type="transmembrane region" description="Helical" evidence="2">
    <location>
        <begin position="91"/>
        <end position="111"/>
    </location>
</feature>
<proteinExistence type="predicted"/>
<gene>
    <name evidence="3" type="ORF">THASP1DRAFT_29789</name>
</gene>
<feature type="transmembrane region" description="Helical" evidence="2">
    <location>
        <begin position="155"/>
        <end position="175"/>
    </location>
</feature>
<feature type="region of interest" description="Disordered" evidence="1">
    <location>
        <begin position="297"/>
        <end position="317"/>
    </location>
</feature>
<name>A0A4P9XSP8_9FUNG</name>
<reference evidence="4" key="1">
    <citation type="journal article" date="2018" name="Nat. Microbiol.">
        <title>Leveraging single-cell genomics to expand the fungal tree of life.</title>
        <authorList>
            <person name="Ahrendt S.R."/>
            <person name="Quandt C.A."/>
            <person name="Ciobanu D."/>
            <person name="Clum A."/>
            <person name="Salamov A."/>
            <person name="Andreopoulos B."/>
            <person name="Cheng J.F."/>
            <person name="Woyke T."/>
            <person name="Pelin A."/>
            <person name="Henrissat B."/>
            <person name="Reynolds N.K."/>
            <person name="Benny G.L."/>
            <person name="Smith M.E."/>
            <person name="James T.Y."/>
            <person name="Grigoriev I.V."/>
        </authorList>
    </citation>
    <scope>NUCLEOTIDE SEQUENCE [LARGE SCALE GENOMIC DNA]</scope>
    <source>
        <strain evidence="4">RSA 1356</strain>
    </source>
</reference>